<feature type="compositionally biased region" description="Basic and acidic residues" evidence="1">
    <location>
        <begin position="1"/>
        <end position="24"/>
    </location>
</feature>
<sequence>MTAGRSEKMTGNEIYKQKEEKNQKLPEMIGGGRPLEPFTPKRKETTMMETAREIIRERMSHAIKYDVKRLSPRGPNPKHH</sequence>
<comment type="caution">
    <text evidence="2">The sequence shown here is derived from an EMBL/GenBank/DDBJ whole genome shotgun (WGS) entry which is preliminary data.</text>
</comment>
<reference evidence="2 3" key="1">
    <citation type="submission" date="2020-09" db="EMBL/GenBank/DDBJ databases">
        <title>De no assembly of potato wild relative species, Solanum commersonii.</title>
        <authorList>
            <person name="Cho K."/>
        </authorList>
    </citation>
    <scope>NUCLEOTIDE SEQUENCE [LARGE SCALE GENOMIC DNA]</scope>
    <source>
        <strain evidence="2">LZ3.2</strain>
        <tissue evidence="2">Leaf</tissue>
    </source>
</reference>
<dbReference type="AlphaFoldDB" id="A0A9J5WVP6"/>
<evidence type="ECO:0000256" key="1">
    <source>
        <dbReference type="SAM" id="MobiDB-lite"/>
    </source>
</evidence>
<evidence type="ECO:0000313" key="2">
    <source>
        <dbReference type="EMBL" id="KAG5579022.1"/>
    </source>
</evidence>
<dbReference type="EMBL" id="JACXVP010000010">
    <property type="protein sequence ID" value="KAG5579022.1"/>
    <property type="molecule type" value="Genomic_DNA"/>
</dbReference>
<keyword evidence="3" id="KW-1185">Reference proteome</keyword>
<feature type="region of interest" description="Disordered" evidence="1">
    <location>
        <begin position="1"/>
        <end position="46"/>
    </location>
</feature>
<name>A0A9J5WVP6_SOLCO</name>
<dbReference type="OrthoDB" id="1413556at2759"/>
<organism evidence="2 3">
    <name type="scientific">Solanum commersonii</name>
    <name type="common">Commerson's wild potato</name>
    <name type="synonym">Commerson's nightshade</name>
    <dbReference type="NCBI Taxonomy" id="4109"/>
    <lineage>
        <taxon>Eukaryota</taxon>
        <taxon>Viridiplantae</taxon>
        <taxon>Streptophyta</taxon>
        <taxon>Embryophyta</taxon>
        <taxon>Tracheophyta</taxon>
        <taxon>Spermatophyta</taxon>
        <taxon>Magnoliopsida</taxon>
        <taxon>eudicotyledons</taxon>
        <taxon>Gunneridae</taxon>
        <taxon>Pentapetalae</taxon>
        <taxon>asterids</taxon>
        <taxon>lamiids</taxon>
        <taxon>Solanales</taxon>
        <taxon>Solanaceae</taxon>
        <taxon>Solanoideae</taxon>
        <taxon>Solaneae</taxon>
        <taxon>Solanum</taxon>
    </lineage>
</organism>
<evidence type="ECO:0000313" key="3">
    <source>
        <dbReference type="Proteomes" id="UP000824120"/>
    </source>
</evidence>
<proteinExistence type="predicted"/>
<gene>
    <name evidence="2" type="ORF">H5410_049649</name>
</gene>
<accession>A0A9J5WVP6</accession>
<protein>
    <submittedName>
        <fullName evidence="2">Uncharacterized protein</fullName>
    </submittedName>
</protein>
<dbReference type="Proteomes" id="UP000824120">
    <property type="component" value="Chromosome 10"/>
</dbReference>